<proteinExistence type="predicted"/>
<dbReference type="PANTHER" id="PTHR35317:SF23">
    <property type="entry name" value="OS04G0629600 PROTEIN"/>
    <property type="match status" value="1"/>
</dbReference>
<name>A0A5D3DEI5_CUCMM</name>
<comment type="caution">
    <text evidence="1">The sequence shown here is derived from an EMBL/GenBank/DDBJ whole genome shotgun (WGS) entry which is preliminary data.</text>
</comment>
<dbReference type="Proteomes" id="UP000321947">
    <property type="component" value="Unassembled WGS sequence"/>
</dbReference>
<dbReference type="AlphaFoldDB" id="A0A5D3DEI5"/>
<dbReference type="Pfam" id="PF14223">
    <property type="entry name" value="Retrotran_gag_2"/>
    <property type="match status" value="1"/>
</dbReference>
<reference evidence="1 2" key="1">
    <citation type="submission" date="2019-08" db="EMBL/GenBank/DDBJ databases">
        <title>Draft genome sequences of two oriental melons (Cucumis melo L. var makuwa).</title>
        <authorList>
            <person name="Kwon S.-Y."/>
        </authorList>
    </citation>
    <scope>NUCLEOTIDE SEQUENCE [LARGE SCALE GENOMIC DNA]</scope>
    <source>
        <strain evidence="2">cv. Chang Bougi</strain>
        <tissue evidence="1">Leaf</tissue>
    </source>
</reference>
<dbReference type="PANTHER" id="PTHR35317">
    <property type="entry name" value="OS04G0629600 PROTEIN"/>
    <property type="match status" value="1"/>
</dbReference>
<evidence type="ECO:0000313" key="2">
    <source>
        <dbReference type="Proteomes" id="UP000321947"/>
    </source>
</evidence>
<gene>
    <name evidence="1" type="ORF">E5676_scaffold859G001210</name>
</gene>
<sequence>MDEIRERNSTTRPPVLDGGNCGCWKSRMETFLMSLNMRSWRVIISGWEHPNEKDETGKVTRKSELKWTSEEDDATLGNSHALNELFNVVDQNIFKLINTYKSAKAACDILKVAYEGISKVKMSRLQILTSRFEALQMTEDETIAEFNVRVLDIINKSDALGKKMSDSKLVQKVLRSVPFRFNMKVTAIEEANDLPKMKLDELFGSLRTLNYTWKKVRVKVKGKLGLL</sequence>
<evidence type="ECO:0000313" key="1">
    <source>
        <dbReference type="EMBL" id="TYK21749.1"/>
    </source>
</evidence>
<dbReference type="EMBL" id="SSTD01005549">
    <property type="protein sequence ID" value="TYK21749.1"/>
    <property type="molecule type" value="Genomic_DNA"/>
</dbReference>
<organism evidence="1 2">
    <name type="scientific">Cucumis melo var. makuwa</name>
    <name type="common">Oriental melon</name>
    <dbReference type="NCBI Taxonomy" id="1194695"/>
    <lineage>
        <taxon>Eukaryota</taxon>
        <taxon>Viridiplantae</taxon>
        <taxon>Streptophyta</taxon>
        <taxon>Embryophyta</taxon>
        <taxon>Tracheophyta</taxon>
        <taxon>Spermatophyta</taxon>
        <taxon>Magnoliopsida</taxon>
        <taxon>eudicotyledons</taxon>
        <taxon>Gunneridae</taxon>
        <taxon>Pentapetalae</taxon>
        <taxon>rosids</taxon>
        <taxon>fabids</taxon>
        <taxon>Cucurbitales</taxon>
        <taxon>Cucurbitaceae</taxon>
        <taxon>Benincaseae</taxon>
        <taxon>Cucumis</taxon>
    </lineage>
</organism>
<accession>A0A5D3DEI5</accession>
<protein>
    <submittedName>
        <fullName evidence="1">Gag-pol polyprotein</fullName>
    </submittedName>
</protein>